<dbReference type="PROSITE" id="PS50853">
    <property type="entry name" value="FN3"/>
    <property type="match status" value="1"/>
</dbReference>
<dbReference type="PROSITE" id="PS01187">
    <property type="entry name" value="EGF_CA"/>
    <property type="match status" value="1"/>
</dbReference>
<dbReference type="Gene3D" id="3.50.4.10">
    <property type="entry name" value="Hepatocyte Growth Factor"/>
    <property type="match status" value="1"/>
</dbReference>
<dbReference type="PANTHER" id="PTHR16897:SF2">
    <property type="entry name" value="OS03G0226600 PROTEIN"/>
    <property type="match status" value="1"/>
</dbReference>
<dbReference type="CDD" id="cd00063">
    <property type="entry name" value="FN3"/>
    <property type="match status" value="2"/>
</dbReference>
<evidence type="ECO:0000259" key="6">
    <source>
        <dbReference type="PROSITE" id="PS50026"/>
    </source>
</evidence>
<dbReference type="InterPro" id="IPR000152">
    <property type="entry name" value="EGF-type_Asp/Asn_hydroxyl_site"/>
</dbReference>
<dbReference type="SUPFAM" id="SSF49265">
    <property type="entry name" value="Fibronectin type III"/>
    <property type="match status" value="2"/>
</dbReference>
<accession>A0A8B6GPT7</accession>
<keyword evidence="1" id="KW-1015">Disulfide bond</keyword>
<dbReference type="InterPro" id="IPR000742">
    <property type="entry name" value="EGF"/>
</dbReference>
<keyword evidence="10" id="KW-1185">Reference proteome</keyword>
<sequence>MNLCKRKDISDSLQWKCPACLLTSSIRRSSIFEKSKLPLRKLMELVYYFGIDLQIYEVEKLSDISHVSVIEWFDQFRIVCKESLTNDPVLLGSNSEHLIEIDESLFGKKRKYHRGTGKQDTWVFGMVEKGSRKVILQIVEKRDRKTLLPIIQENVAEGAHINSDCWAAYNTLEKEGFVHKTVNHSKEFKAQDGTCTNEIEGIWGLAKLKIKSMKGVRHERIGQTNTFGLFGIVKLEYSLDKDSPETFSLHLDINVCFEPDDKCELEIEIFNETTANRQHCDQAPGFLNSSFSLNSWLSDKSTDMENIDDATASDLLTDLGLSDYMGWSNKCSIYNPPFNGSIDGWSNDCSNITTPLVQLNQSVVCHITESCDTVTCCAEIPVLKRYVYASVNLRTCDYILDVYLEEQHFEFNLMDYEWGKIENVQIHGVLQLVFAIHHIPSEKLFSLDVKIKACFEENGTVCLYDYTVMEDSNLLYSQCDLDVERAPFKGISFDLWQQTECSSPAASSCSFSLASTSCSATPDCQGITCCLPLTFINGERNINVTFHFISCTLLEYSVERKLWQKTLEKGKVVTENIGDAFQYNYTLATALTPNTYVVTIDIQVCYLAGEFCKTTSLLKAANVKCSSTTRRKKRKRRSITEPSVTNFKDSIRMLIEQQVSSEGIEKYLEEVKNFELGQIQQNLIGAVLPGTDTKTSVKSAMKALGWNNPATIAIATDIDTTVTVTGGEMMTNMLGSTTSDIQGRTKQAYVVGHGLTNEGVKLLGQKLANMTIGDIENLLDVKNVDPVEIIKLMDQLRDLFRALTSEFLGKILGGGSDVFKSEDLVMWGEIPLPRVSKKINYPEDGPHIVPIGGFISLAYRVGIGLYFGIKFRAGLNILEMKGIAEVVPYAGVMAYAEVGLGIGPLFGKLRVEGQIMDMKFPTRAEVTFSKFPLDVGITMNLELTPLKIRVLALVTIEIKFWKLSKTIVLYKTTLWSYSTPTIRAKIIDKRKDEKDQTAPAIDEFIDKPGSGRKKRSSAKCLVRQIPYEDYTEPKFEVSIHAGDDRSGVNLYLDIGTIPGGTDVLNKKELAGPATILSEVIYERFRACRNKVALGYGKDIWGDQVVPWNDVRLDQGNINHVTAESDPLNRQVMEMFTSQRRGKLVGPKVGEDSFQHSPGDCARACADLPPTKCMSFNYNSGNGMCELVEAIEGHHFKLSHSGYFYHYERLGVGKTKQFNFDQIQIEHHKLVYVNFRIINDLGYLSFINTQGVLVDLTPPTTGEIKNASQDYLEHVACLSLIPEEHRPDWVIHCRGMNPNVKNHRLIVDGKGSKAVFNGYDPMTDLQYTRINTYITANWDGFNDRESGLLGYTIYVGMAVCEDLIHPHHDPHKHFFEKSQWTHNAMIYPIPAPYETLPDDKYYVTVRALNEVEYGGPLATTVCHSKPLGVDNSPPHVWEIYDIRYDENTYNLTAKHNSSDPHSGLAFNDICLGRTRRDCIEMRWTRLSFDPNITLVRILTDGVPIWMKIRAVNNVDLRTIGVSDYAIIVDKTPPFAGVVMDGPIYGEDLLYTKYPDKICANWLHFYDPESGIGLYLVSVSSVKQINVTDIANLTEYSRTTHEACVELTPENYLEHGHTYFTTLWAFNGAVNQKNVSAISTGVTVDLSKPVPGQVIDGNKTGFEDILFSGNAAKVEVQWRDFYDPESTIRQYDVQVQVAPNLTENFKTRRDFVTFSNITESVKWLNFHFQHKDRVKLYLRTTNGAINSIVNETDGYIVDLTPPKLVYLGDGLAQHEDLEFQSNTTMLSSNFKFIDEESGLDHFKIQIYQRHQSIRSQIVPAKRNEWIELDGEIIHEFIDSSLDLLQGAVYSIRIGAVNKAGFVAAFETNGVIVDITPPTIIWLHVNTLSDDEEQTVYGYVWQADTEGIKAAWRASDHQSGVISFKIAVGSSPGGTEIRSWTDVGLKTDEYINGLSLEVSNTSTKTPVYYVSLIATCYRSDSRVNGAGLESIVIDGTDNTDQDPVSDIGVDIDYQSDISTLSVQYTGFESHLHGVMDYEWAVGTSPGITSSGYAQVNAQLEPGKTYYSTIRGITNAGNIIESVSDGITVDLLPPMVVLDRLSDNNAIDGDIGPSSSMYKSTADSLSALWHYNDTDSEVTRAWYSVGTYPYAEDISPRTEVNISSTQSSHLEVGSITPDVTGKPNIISIWAEDKAGMIGRTTFGSVIIDTSQPGTGYVSCPEYIGVESPILCSWTGFLDEESPIQKFVITLGSEQGSSDVFETTVTGFLSFYSIKGVNHLLSHGKSYYATVTAVNSVDMETYAFSGPISIDTTPPKHGKVVDLHTIYRINVNDNSQTVAMNAKICSSDEECDMLDAVCSESLTSVSVTWQLFTDDESGIVGYQIAVGTTPGGGQIKAFFDVPQDARYYTVSGLYLMGYRKVYVSVRGTNGAGVSSVATSNGVYISYLSQDLQPLSHVGISDVLENSDVDVDFQESFDTLRASWDLSGDPCPSVRNEWQIQRLDGKVISKWLDLGVSENAMLDGLQLKDRELYYSLLRVTNALNYTYIIRSNGVTVEEDPLLPGKVFDGYITGFDLNILPSKRKISANWEGFGLPASASFQADVEGNPGYQVDESKTAEQPGTQQVLFYEVAVGTDRRFHKTRDNIVPFTKVGLNDSVTFYDLNLESGTAIYYFTVRAYSASFSVATVTSNGFHVGYDGGVEGGSIIMGDYINTDTYVDIQFEGFTSKLDIMMYYVALSNHSGVVGTDCKLYIDGRKSEQVDDYSFNVAPLININKNTFYTLTFLELQPGGTYYVWVIATDESGDCGMIHHKFTVDTTPPLYGALTAGPFYNMDLAYTSDNSTLTVQWTNYSDPESDIATYEVSLWQNTSCYSSGEEVLLVDWIELTNNYTEYSFVNLNLTMNIPYTVRFKVTNAAGLSIQQSSSPVLYDPSKPVSGVLVDGEDFSAEQVWFSSTNIIKGSFLHYPNQVESSCPSRDISMVNDPDWGELQQVGLKDPSGKKWSLLYKKENINKDIYGDIVSVKLARDHKNQQMFTGAYYRSASFENGGTYHVSVKPAKGHGIAVTEILFWDGPDTDIATYEYEEDIDWASTVCQCCLLNPVPGDCNFCNCSKYLFDKYGNATLPTVPSTTVSTTVQTTTQPYEVVNHPDKSEVSQPIDTSIPQAQKSCGIQIFEGQNSKIVTWCRSFNDIQPIMKTSVDYNITGEFLNFKIIFKPEMDDAVDMTLCLLVSINEEEITELCGISHLSKTTKLVLHVFNRDSYVPEITDPFNIFSVKAYFKNLILPPPTGALCRYGDPFRGGTNPIIKYEIGIGTDKFLTDIEPFREVVIPCIPCFGECSRYNCDQDCDQDKLVDYSFTLTDLNLIPYVTDLNETGHSYNKTIIYYLTGRAVTGSGDTALSSSSGFYIDVTGPVFDLDVMLTTPIYFDEKQGQFQPISYQASNNTIKAFWRCTDDESLVKENLWAIGETPGGEELQSFQSVGTMMTGINSSFEGILQHNHTYYVSIICINGGGKPTQWNDSYGVVVLLEPPAVDNLNNTILGEVRQFNQSVVPVDAMESTDPTSIGFTFTISEDKSVKRYDLCIGTDENKDDIFPCTWVGYNVSGSASIKDGYLLLDGNKVTRLSELQTVSSQLAENKTSIFHMEPGRTLFLTMRVCNEAVLCANKSLGSILITNDKTVLKTSEHGESIELVQSIETGSKRRKRDTNMIVVKTPEGLVEGQTIVLQPISDEDLTTEYGSDSSPDFQPYIVNPATTQDMVERVLYKRIHSMVMTFSVIPVGHLPLPGPMNITYPDTVGENEDNRTVLAHWNTYLQQWELTGKTCGETSELEVDDGEGTKTVQICKTWIEKVDGINQTNASVSYFSEETQFAVFIVSNKVYNSPPMLTSDRFISIKEDEGTLQYQLEATDEEGDVVAFYLSSQTNILGKTLLFKDGILLYTPCTDCSGVETLTIILQEIQTNDDIPPASSEATLIITIIDSNDPPEIFLTQYGQSILSSDPTEPVLVYLEQKRIFNKNKWTQDFTAIIGAFDVEKQDLFMEVYQPSYGTVLFLHEKTAIPYINDCEESLNEASEPCGNFSEILPHNKDDMSWIYTTLTYKQAMNVSGYDAVKLYVSDPMNSSSAVVTIQFVMMKSPCHNDGSCHPKNGSNYPCTSTYRAESFDLYYDCVCLPGYSGVYCEENIDECLSSPCLEPYECIDGINMYDCQCPPDEPHCGFKIWTIPVIILSLLIIIIIIIVLVHRYMKKRLQKKEDKADIWSQDSEESTDETMGKVIDDDLESAGLHQINIEENQDESNDWCDPVKALNPEIGRLINPTRRNKVHPAPSSFAMTSFPTAKPNHEDVVEEETKKNSDMNFGLSYDLPVGHITMKPVSRPRMPAFSAPEIVFKLQHEGNTESSDSEQKSTADTESNPESDSSTPERKPFHLQPIPASQKGEMKKENQKRGISAHDMDYSRYNDQKQPKRDNDA</sequence>
<dbReference type="PANTHER" id="PTHR16897">
    <property type="entry name" value="OS10G0105400 PROTEIN"/>
    <property type="match status" value="1"/>
</dbReference>
<dbReference type="EMBL" id="UYJE01008794">
    <property type="protein sequence ID" value="VDI67223.1"/>
    <property type="molecule type" value="Genomic_DNA"/>
</dbReference>
<dbReference type="Proteomes" id="UP000596742">
    <property type="component" value="Unassembled WGS sequence"/>
</dbReference>
<dbReference type="Pfam" id="PF12762">
    <property type="entry name" value="DDE_Tnp_IS1595"/>
    <property type="match status" value="1"/>
</dbReference>
<organism evidence="9 10">
    <name type="scientific">Mytilus galloprovincialis</name>
    <name type="common">Mediterranean mussel</name>
    <dbReference type="NCBI Taxonomy" id="29158"/>
    <lineage>
        <taxon>Eukaryota</taxon>
        <taxon>Metazoa</taxon>
        <taxon>Spiralia</taxon>
        <taxon>Lophotrochozoa</taxon>
        <taxon>Mollusca</taxon>
        <taxon>Bivalvia</taxon>
        <taxon>Autobranchia</taxon>
        <taxon>Pteriomorphia</taxon>
        <taxon>Mytilida</taxon>
        <taxon>Mytiloidea</taxon>
        <taxon>Mytilidae</taxon>
        <taxon>Mytilinae</taxon>
        <taxon>Mytilus</taxon>
    </lineage>
</organism>
<feature type="domain" description="Cadherin" evidence="7">
    <location>
        <begin position="3880"/>
        <end position="3978"/>
    </location>
</feature>
<evidence type="ECO:0000313" key="10">
    <source>
        <dbReference type="Proteomes" id="UP000596742"/>
    </source>
</evidence>
<dbReference type="GO" id="GO:0016020">
    <property type="term" value="C:membrane"/>
    <property type="evidence" value="ECO:0007669"/>
    <property type="project" value="InterPro"/>
</dbReference>
<feature type="compositionally biased region" description="Basic and acidic residues" evidence="4">
    <location>
        <begin position="4328"/>
        <end position="4340"/>
    </location>
</feature>
<feature type="compositionally biased region" description="Basic and acidic residues" evidence="4">
    <location>
        <begin position="4425"/>
        <end position="4458"/>
    </location>
</feature>
<feature type="domain" description="Fibronectin type-III" evidence="8">
    <location>
        <begin position="2823"/>
        <end position="2926"/>
    </location>
</feature>
<evidence type="ECO:0000256" key="4">
    <source>
        <dbReference type="SAM" id="MobiDB-lite"/>
    </source>
</evidence>
<dbReference type="SMART" id="SM01126">
    <property type="entry name" value="DDE_Tnp_IS1595"/>
    <property type="match status" value="1"/>
</dbReference>
<evidence type="ECO:0000256" key="5">
    <source>
        <dbReference type="SAM" id="Phobius"/>
    </source>
</evidence>
<comment type="caution">
    <text evidence="9">The sequence shown here is derived from an EMBL/GenBank/DDBJ whole genome shotgun (WGS) entry which is preliminary data.</text>
</comment>
<evidence type="ECO:0000256" key="3">
    <source>
        <dbReference type="PROSITE-ProRule" id="PRU00076"/>
    </source>
</evidence>
<dbReference type="PROSITE" id="PS00010">
    <property type="entry name" value="ASX_HYDROXYL"/>
    <property type="match status" value="1"/>
</dbReference>
<evidence type="ECO:0000313" key="9">
    <source>
        <dbReference type="EMBL" id="VDI67223.1"/>
    </source>
</evidence>
<keyword evidence="5" id="KW-0812">Transmembrane</keyword>
<evidence type="ECO:0000259" key="7">
    <source>
        <dbReference type="PROSITE" id="PS50268"/>
    </source>
</evidence>
<protein>
    <submittedName>
        <fullName evidence="9">Uncharacterized protein</fullName>
    </submittedName>
</protein>
<evidence type="ECO:0000256" key="1">
    <source>
        <dbReference type="ARBA" id="ARBA00023157"/>
    </source>
</evidence>
<dbReference type="NCBIfam" id="NF033547">
    <property type="entry name" value="transpos_IS1595"/>
    <property type="match status" value="1"/>
</dbReference>
<keyword evidence="2" id="KW-0106">Calcium</keyword>
<dbReference type="PROSITE" id="PS50026">
    <property type="entry name" value="EGF_3"/>
    <property type="match status" value="1"/>
</dbReference>
<dbReference type="Gene3D" id="2.60.40.10">
    <property type="entry name" value="Immunoglobulins"/>
    <property type="match status" value="2"/>
</dbReference>
<dbReference type="CDD" id="cd00054">
    <property type="entry name" value="EGF_CA"/>
    <property type="match status" value="2"/>
</dbReference>
<dbReference type="InterPro" id="IPR024445">
    <property type="entry name" value="Tnp_ISXO2-like"/>
</dbReference>
<feature type="region of interest" description="Disordered" evidence="4">
    <location>
        <begin position="4313"/>
        <end position="4340"/>
    </location>
</feature>
<evidence type="ECO:0000259" key="8">
    <source>
        <dbReference type="PROSITE" id="PS50853"/>
    </source>
</evidence>
<name>A0A8B6GPT7_MYTGA</name>
<gene>
    <name evidence="9" type="ORF">MGAL_10B020178</name>
</gene>
<proteinExistence type="predicted"/>
<comment type="caution">
    <text evidence="3">Lacks conserved residue(s) required for the propagation of feature annotation.</text>
</comment>
<feature type="compositionally biased region" description="Basic and acidic residues" evidence="4">
    <location>
        <begin position="4382"/>
        <end position="4396"/>
    </location>
</feature>
<feature type="compositionally biased region" description="Polar residues" evidence="4">
    <location>
        <begin position="4397"/>
        <end position="4407"/>
    </location>
</feature>
<dbReference type="PROSITE" id="PS50268">
    <property type="entry name" value="CADHERIN_2"/>
    <property type="match status" value="1"/>
</dbReference>
<dbReference type="InterPro" id="IPR018097">
    <property type="entry name" value="EGF_Ca-bd_CS"/>
</dbReference>
<feature type="transmembrane region" description="Helical" evidence="5">
    <location>
        <begin position="4209"/>
        <end position="4230"/>
    </location>
</feature>
<dbReference type="InterPro" id="IPR002126">
    <property type="entry name" value="Cadherin-like_dom"/>
</dbReference>
<keyword evidence="3" id="KW-0245">EGF-like domain</keyword>
<dbReference type="InterPro" id="IPR036116">
    <property type="entry name" value="FN3_sf"/>
</dbReference>
<dbReference type="GO" id="GO:0005509">
    <property type="term" value="F:calcium ion binding"/>
    <property type="evidence" value="ECO:0007669"/>
    <property type="project" value="UniProtKB-UniRule"/>
</dbReference>
<dbReference type="GO" id="GO:0007156">
    <property type="term" value="P:homophilic cell adhesion via plasma membrane adhesion molecules"/>
    <property type="evidence" value="ECO:0007669"/>
    <property type="project" value="InterPro"/>
</dbReference>
<dbReference type="OrthoDB" id="10019607at2759"/>
<dbReference type="PROSITE" id="PS01186">
    <property type="entry name" value="EGF_2"/>
    <property type="match status" value="1"/>
</dbReference>
<feature type="domain" description="EGF-like" evidence="6">
    <location>
        <begin position="4172"/>
        <end position="4206"/>
    </location>
</feature>
<dbReference type="PROSITE" id="PS00022">
    <property type="entry name" value="EGF_1"/>
    <property type="match status" value="1"/>
</dbReference>
<dbReference type="InterPro" id="IPR013783">
    <property type="entry name" value="Ig-like_fold"/>
</dbReference>
<feature type="region of interest" description="Disordered" evidence="4">
    <location>
        <begin position="4382"/>
        <end position="4458"/>
    </location>
</feature>
<evidence type="ECO:0000256" key="2">
    <source>
        <dbReference type="PROSITE-ProRule" id="PRU00043"/>
    </source>
</evidence>
<dbReference type="InterPro" id="IPR003961">
    <property type="entry name" value="FN3_dom"/>
</dbReference>
<keyword evidence="5" id="KW-1133">Transmembrane helix</keyword>
<reference evidence="9" key="1">
    <citation type="submission" date="2018-11" db="EMBL/GenBank/DDBJ databases">
        <authorList>
            <person name="Alioto T."/>
            <person name="Alioto T."/>
        </authorList>
    </citation>
    <scope>NUCLEOTIDE SEQUENCE</scope>
</reference>
<dbReference type="Gene3D" id="2.10.25.10">
    <property type="entry name" value="Laminin"/>
    <property type="match status" value="2"/>
</dbReference>
<keyword evidence="5" id="KW-0472">Membrane</keyword>